<dbReference type="OrthoDB" id="751203at2"/>
<dbReference type="InterPro" id="IPR051783">
    <property type="entry name" value="NAD(P)-dependent_oxidoreduct"/>
</dbReference>
<evidence type="ECO:0000313" key="2">
    <source>
        <dbReference type="Proteomes" id="UP000198773"/>
    </source>
</evidence>
<keyword evidence="2" id="KW-1185">Reference proteome</keyword>
<accession>A0A1H3XZZ2</accession>
<name>A0A1H3XZZ2_ALKAM</name>
<dbReference type="PANTHER" id="PTHR48079:SF6">
    <property type="entry name" value="NAD(P)-BINDING DOMAIN-CONTAINING PROTEIN-RELATED"/>
    <property type="match status" value="1"/>
</dbReference>
<proteinExistence type="predicted"/>
<dbReference type="AlphaFoldDB" id="A0A1H3XZZ2"/>
<dbReference type="Proteomes" id="UP000198773">
    <property type="component" value="Unassembled WGS sequence"/>
</dbReference>
<sequence>MKVILLGCGWLGRQLLPVLQQDGHQLVVTRQSETALAELPGSVSGQVLSLPLSLPFPETLMDQFQQAVVICAITPGWRKQGGAGYLDSLQSLARLVQAADSLACVHFSSTGAYNGLSDEVDEQSQLAASDAKAQLLYQGEQLLQQALPTCTLRLAGLIGPGRHPGKFLRSGVLDDPDAPVNMVHSHDVIEAVRVILQQQAWPSLYNLSCPDLVTRQQFYQQARALLQLPALTVGAAGSSQRRVLAHRISRQLPFHYRYPSALHAVLECS</sequence>
<dbReference type="STRING" id="152573.SAMN04488051_101487"/>
<dbReference type="RefSeq" id="WP_091338881.1">
    <property type="nucleotide sequence ID" value="NZ_FNRM01000001.1"/>
</dbReference>
<dbReference type="PANTHER" id="PTHR48079">
    <property type="entry name" value="PROTEIN YEEZ"/>
    <property type="match status" value="1"/>
</dbReference>
<gene>
    <name evidence="1" type="ORF">SAMN04488051_101487</name>
</gene>
<dbReference type="InterPro" id="IPR036291">
    <property type="entry name" value="NAD(P)-bd_dom_sf"/>
</dbReference>
<dbReference type="SUPFAM" id="SSF51735">
    <property type="entry name" value="NAD(P)-binding Rossmann-fold domains"/>
    <property type="match status" value="1"/>
</dbReference>
<dbReference type="GO" id="GO:0005737">
    <property type="term" value="C:cytoplasm"/>
    <property type="evidence" value="ECO:0007669"/>
    <property type="project" value="TreeGrafter"/>
</dbReference>
<evidence type="ECO:0000313" key="1">
    <source>
        <dbReference type="EMBL" id="SEA05045.1"/>
    </source>
</evidence>
<dbReference type="GO" id="GO:0004029">
    <property type="term" value="F:aldehyde dehydrogenase (NAD+) activity"/>
    <property type="evidence" value="ECO:0007669"/>
    <property type="project" value="TreeGrafter"/>
</dbReference>
<protein>
    <submittedName>
        <fullName evidence="1">Nucleoside-diphosphate-sugar epimerase</fullName>
    </submittedName>
</protein>
<reference evidence="1 2" key="1">
    <citation type="submission" date="2016-10" db="EMBL/GenBank/DDBJ databases">
        <authorList>
            <person name="de Groot N.N."/>
        </authorList>
    </citation>
    <scope>NUCLEOTIDE SEQUENCE [LARGE SCALE GENOMIC DNA]</scope>
    <source>
        <strain evidence="1 2">CGMCC 1.3430</strain>
    </source>
</reference>
<dbReference type="EMBL" id="FNRM01000001">
    <property type="protein sequence ID" value="SEA05045.1"/>
    <property type="molecule type" value="Genomic_DNA"/>
</dbReference>
<dbReference type="Gene3D" id="3.40.50.720">
    <property type="entry name" value="NAD(P)-binding Rossmann-like Domain"/>
    <property type="match status" value="1"/>
</dbReference>
<organism evidence="1 2">
    <name type="scientific">Alkalimonas amylolytica</name>
    <dbReference type="NCBI Taxonomy" id="152573"/>
    <lineage>
        <taxon>Bacteria</taxon>
        <taxon>Pseudomonadati</taxon>
        <taxon>Pseudomonadota</taxon>
        <taxon>Gammaproteobacteria</taxon>
        <taxon>Alkalimonas</taxon>
    </lineage>
</organism>